<comment type="caution">
    <text evidence="1">The sequence shown here is derived from an EMBL/GenBank/DDBJ whole genome shotgun (WGS) entry which is preliminary data.</text>
</comment>
<dbReference type="GeneID" id="70232564"/>
<proteinExistence type="predicted"/>
<protein>
    <submittedName>
        <fullName evidence="1">Uncharacterized protein</fullName>
    </submittedName>
</protein>
<organism evidence="1 2">
    <name type="scientific">Ogataea philodendri</name>
    <dbReference type="NCBI Taxonomy" id="1378263"/>
    <lineage>
        <taxon>Eukaryota</taxon>
        <taxon>Fungi</taxon>
        <taxon>Dikarya</taxon>
        <taxon>Ascomycota</taxon>
        <taxon>Saccharomycotina</taxon>
        <taxon>Pichiomycetes</taxon>
        <taxon>Pichiales</taxon>
        <taxon>Pichiaceae</taxon>
        <taxon>Ogataea</taxon>
    </lineage>
</organism>
<reference evidence="1" key="2">
    <citation type="submission" date="2021-01" db="EMBL/GenBank/DDBJ databases">
        <authorList>
            <person name="Schikora-Tamarit M.A."/>
        </authorList>
    </citation>
    <scope>NUCLEOTIDE SEQUENCE</scope>
    <source>
        <strain evidence="1">CBS6075</strain>
    </source>
</reference>
<evidence type="ECO:0000313" key="1">
    <source>
        <dbReference type="EMBL" id="KAH3670885.1"/>
    </source>
</evidence>
<keyword evidence="2" id="KW-1185">Reference proteome</keyword>
<evidence type="ECO:0000313" key="2">
    <source>
        <dbReference type="Proteomes" id="UP000769157"/>
    </source>
</evidence>
<dbReference type="AlphaFoldDB" id="A0A9P8PG20"/>
<dbReference type="Proteomes" id="UP000769157">
    <property type="component" value="Unassembled WGS sequence"/>
</dbReference>
<sequence length="161" mass="17416">MLSGMAMFGFGMSSFDTVTNRSPCGSHWNALTTSFSSIFSTGISFSLKESSSRLVNVVFLDLVCLSTLQHRNFPALCQLILTSETLKRLTVLKTCLEGSWTTETRALWFTVSGVQYDRTVSGSSFLLVVASLTPAGANSKSAIPSTLYNFLSNRAKSSVVS</sequence>
<dbReference type="RefSeq" id="XP_046064253.1">
    <property type="nucleotide sequence ID" value="XM_046207217.1"/>
</dbReference>
<name>A0A9P8PG20_9ASCO</name>
<accession>A0A9P8PG20</accession>
<gene>
    <name evidence="1" type="ORF">OGAPHI_000596</name>
</gene>
<reference evidence="1" key="1">
    <citation type="journal article" date="2021" name="Open Biol.">
        <title>Shared evolutionary footprints suggest mitochondrial oxidative damage underlies multiple complex I losses in fungi.</title>
        <authorList>
            <person name="Schikora-Tamarit M.A."/>
            <person name="Marcet-Houben M."/>
            <person name="Nosek J."/>
            <person name="Gabaldon T."/>
        </authorList>
    </citation>
    <scope>NUCLEOTIDE SEQUENCE</scope>
    <source>
        <strain evidence="1">CBS6075</strain>
    </source>
</reference>
<dbReference type="EMBL" id="JAEUBE010000084">
    <property type="protein sequence ID" value="KAH3670885.1"/>
    <property type="molecule type" value="Genomic_DNA"/>
</dbReference>